<name>A0AAU9TPW4_EUPED</name>
<dbReference type="AlphaFoldDB" id="A0AAU9TPW4"/>
<protein>
    <recommendedName>
        <fullName evidence="1">Reverse transcriptase domain-containing protein</fullName>
    </recommendedName>
</protein>
<feature type="domain" description="Reverse transcriptase" evidence="1">
    <location>
        <begin position="4"/>
        <end position="127"/>
    </location>
</feature>
<comment type="caution">
    <text evidence="2">The sequence shown here is derived from an EMBL/GenBank/DDBJ whole genome shotgun (WGS) entry which is preliminary data.</text>
</comment>
<dbReference type="EMBL" id="CAKOGL010000007">
    <property type="protein sequence ID" value="CAH2087948.1"/>
    <property type="molecule type" value="Genomic_DNA"/>
</dbReference>
<reference evidence="2" key="1">
    <citation type="submission" date="2022-03" db="EMBL/GenBank/DDBJ databases">
        <authorList>
            <person name="Tunstrom K."/>
        </authorList>
    </citation>
    <scope>NUCLEOTIDE SEQUENCE</scope>
</reference>
<dbReference type="PANTHER" id="PTHR33332">
    <property type="entry name" value="REVERSE TRANSCRIPTASE DOMAIN-CONTAINING PROTEIN"/>
    <property type="match status" value="1"/>
</dbReference>
<keyword evidence="3" id="KW-1185">Reference proteome</keyword>
<proteinExistence type="predicted"/>
<evidence type="ECO:0000313" key="2">
    <source>
        <dbReference type="EMBL" id="CAH2087948.1"/>
    </source>
</evidence>
<evidence type="ECO:0000259" key="1">
    <source>
        <dbReference type="Pfam" id="PF00078"/>
    </source>
</evidence>
<dbReference type="Proteomes" id="UP001153954">
    <property type="component" value="Unassembled WGS sequence"/>
</dbReference>
<sequence length="148" mass="17166">MDNNHLTVLTLLDLSNALNCVDQDILLSALRAFNMSQSVTDWFLNYLKRRRQSIRYDDGMSSWYDVQDEVSQGDVLSPLLFLIFINLNTQYISSLYHIYADDVQIYHCTMLQDIHSTIDSMKRDLANISESSRLYRIIITLANLGSYL</sequence>
<gene>
    <name evidence="2" type="ORF">EEDITHA_LOCUS4151</name>
</gene>
<dbReference type="Pfam" id="PF00078">
    <property type="entry name" value="RVT_1"/>
    <property type="match status" value="1"/>
</dbReference>
<accession>A0AAU9TPW4</accession>
<organism evidence="2 3">
    <name type="scientific">Euphydryas editha</name>
    <name type="common">Edith's checkerspot</name>
    <dbReference type="NCBI Taxonomy" id="104508"/>
    <lineage>
        <taxon>Eukaryota</taxon>
        <taxon>Metazoa</taxon>
        <taxon>Ecdysozoa</taxon>
        <taxon>Arthropoda</taxon>
        <taxon>Hexapoda</taxon>
        <taxon>Insecta</taxon>
        <taxon>Pterygota</taxon>
        <taxon>Neoptera</taxon>
        <taxon>Endopterygota</taxon>
        <taxon>Lepidoptera</taxon>
        <taxon>Glossata</taxon>
        <taxon>Ditrysia</taxon>
        <taxon>Papilionoidea</taxon>
        <taxon>Nymphalidae</taxon>
        <taxon>Nymphalinae</taxon>
        <taxon>Euphydryas</taxon>
    </lineage>
</organism>
<dbReference type="InterPro" id="IPR000477">
    <property type="entry name" value="RT_dom"/>
</dbReference>
<evidence type="ECO:0000313" key="3">
    <source>
        <dbReference type="Proteomes" id="UP001153954"/>
    </source>
</evidence>